<dbReference type="GO" id="GO:0046872">
    <property type="term" value="F:metal ion binding"/>
    <property type="evidence" value="ECO:0007669"/>
    <property type="project" value="UniProtKB-KW"/>
</dbReference>
<dbReference type="Proteomes" id="UP000191933">
    <property type="component" value="Unassembled WGS sequence"/>
</dbReference>
<feature type="domain" description="Homogentisate 1,2-dioxygenase N-terminal" evidence="14">
    <location>
        <begin position="23"/>
        <end position="301"/>
    </location>
</feature>
<evidence type="ECO:0000313" key="15">
    <source>
        <dbReference type="EMBL" id="CUX04128.1"/>
    </source>
</evidence>
<dbReference type="InterPro" id="IPR011051">
    <property type="entry name" value="RmlC_Cupin_sf"/>
</dbReference>
<evidence type="ECO:0000256" key="8">
    <source>
        <dbReference type="ARBA" id="ARBA00023232"/>
    </source>
</evidence>
<evidence type="ECO:0000256" key="6">
    <source>
        <dbReference type="ARBA" id="ARBA00023002"/>
    </source>
</evidence>
<dbReference type="AlphaFoldDB" id="A0A9W5F6N1"/>
<evidence type="ECO:0000256" key="11">
    <source>
        <dbReference type="PIRSR" id="PIRSR605708-2"/>
    </source>
</evidence>
<sequence>MDMRDLSETTIRSGSKTGTAEGYMPGFGNDFETEALPGALPQGQNSPQKCNYGLYAEQLSGTAFTAPRGQNERTWCYRIRPSVHHTGRFKPIDVPYWKTAPNILPHDPNRQNIMSLGQYRWDPIPLPTADQDLNWVTGMRTITTAGDVNIQVGMASHVYLVTRSMKEEYFYSADSEMLIVPQEGRLRFCTELGVIELEPKEIAIIPRGLVYRVEVVDGPCRGFVCENYGQKFDLPNRGPIGANCLANPRDFKCPVAAFEDREVQSRVVVKWCGQFHETWIGHSPLDVVAWHGNYCAYKYDLRTYSPVGAILFDHPDPSIFTVLTAPSGQEGTANIDFVLFRERWMVAEHSFRPPWYHKNIMSELMGNIYGVYDAKPDGFAPGGISLHNCMLPHGPDKNAFEGASNMELKPEKLENTMSFMFETRFPQHLTEFAAKEAPMQEEYIEVWNKLEKKFDGTPGLK</sequence>
<keyword evidence="3 11" id="KW-0479">Metal-binding</keyword>
<dbReference type="CDD" id="cd07000">
    <property type="entry name" value="cupin_HGO_N"/>
    <property type="match status" value="1"/>
</dbReference>
<dbReference type="PANTHER" id="PTHR11056">
    <property type="entry name" value="HOMOGENTISATE 1,2-DIOXYGENASE"/>
    <property type="match status" value="1"/>
</dbReference>
<evidence type="ECO:0000256" key="4">
    <source>
        <dbReference type="ARBA" id="ARBA00022878"/>
    </source>
</evidence>
<comment type="similarity">
    <text evidence="2">Belongs to the homogentisate dioxygenase family.</text>
</comment>
<keyword evidence="4" id="KW-0828">Tyrosine catabolism</keyword>
<evidence type="ECO:0000256" key="5">
    <source>
        <dbReference type="ARBA" id="ARBA00022964"/>
    </source>
</evidence>
<keyword evidence="16" id="KW-1185">Reference proteome</keyword>
<keyword evidence="7 11" id="KW-0408">Iron</keyword>
<comment type="cofactor">
    <cofactor evidence="1 11">
        <name>Fe cation</name>
        <dbReference type="ChEBI" id="CHEBI:24875"/>
    </cofactor>
</comment>
<dbReference type="Gene3D" id="2.60.120.10">
    <property type="entry name" value="Jelly Rolls"/>
    <property type="match status" value="1"/>
</dbReference>
<dbReference type="SUPFAM" id="SSF51182">
    <property type="entry name" value="RmlC-like cupins"/>
    <property type="match status" value="1"/>
</dbReference>
<evidence type="ECO:0000256" key="10">
    <source>
        <dbReference type="PIRSR" id="PIRSR605708-1"/>
    </source>
</evidence>
<dbReference type="GO" id="GO:0006559">
    <property type="term" value="P:L-phenylalanine catabolic process"/>
    <property type="evidence" value="ECO:0007669"/>
    <property type="project" value="UniProtKB-UniRule"/>
</dbReference>
<feature type="region of interest" description="Disordered" evidence="12">
    <location>
        <begin position="1"/>
        <end position="44"/>
    </location>
</feature>
<dbReference type="FunFam" id="2.60.120.10:FF:000034">
    <property type="entry name" value="Homogentisate 1,2-dioxygenase"/>
    <property type="match status" value="1"/>
</dbReference>
<evidence type="ECO:0000256" key="1">
    <source>
        <dbReference type="ARBA" id="ARBA00001962"/>
    </source>
</evidence>
<reference evidence="15 16" key="1">
    <citation type="submission" date="2016-01" db="EMBL/GenBank/DDBJ databases">
        <authorList>
            <person name="Regsiter A."/>
            <person name="william w."/>
        </authorList>
    </citation>
    <scope>NUCLEOTIDE SEQUENCE [LARGE SCALE GENOMIC DNA]</scope>
    <source>
        <strain evidence="15 16">CFBP 5494</strain>
    </source>
</reference>
<dbReference type="InterPro" id="IPR014710">
    <property type="entry name" value="RmlC-like_jellyroll"/>
</dbReference>
<keyword evidence="5" id="KW-0223">Dioxygenase</keyword>
<dbReference type="NCBIfam" id="TIGR01015">
    <property type="entry name" value="hmgA"/>
    <property type="match status" value="1"/>
</dbReference>
<organism evidence="15 16">
    <name type="scientific">Agrobacterium genomosp. 2 str. CFBP 5494</name>
    <dbReference type="NCBI Taxonomy" id="1183436"/>
    <lineage>
        <taxon>Bacteria</taxon>
        <taxon>Pseudomonadati</taxon>
        <taxon>Pseudomonadota</taxon>
        <taxon>Alphaproteobacteria</taxon>
        <taxon>Hyphomicrobiales</taxon>
        <taxon>Rhizobiaceae</taxon>
        <taxon>Rhizobium/Agrobacterium group</taxon>
        <taxon>Agrobacterium</taxon>
        <taxon>Agrobacterium tumefaciens complex</taxon>
    </lineage>
</organism>
<evidence type="ECO:0000256" key="12">
    <source>
        <dbReference type="SAM" id="MobiDB-lite"/>
    </source>
</evidence>
<feature type="binding site" evidence="11">
    <location>
        <position position="357"/>
    </location>
    <ligand>
        <name>Fe cation</name>
        <dbReference type="ChEBI" id="CHEBI:24875"/>
    </ligand>
</feature>
<name>A0A9W5F6N1_9HYPH</name>
<keyword evidence="6 15" id="KW-0560">Oxidoreductase</keyword>
<dbReference type="EC" id="1.13.11.5" evidence="9"/>
<dbReference type="InterPro" id="IPR005708">
    <property type="entry name" value="Homogentis_dOase"/>
</dbReference>
<evidence type="ECO:0000259" key="13">
    <source>
        <dbReference type="Pfam" id="PF04209"/>
    </source>
</evidence>
<comment type="caution">
    <text evidence="15">The sequence shown here is derived from an EMBL/GenBank/DDBJ whole genome shotgun (WGS) entry which is preliminary data.</text>
</comment>
<dbReference type="GO" id="GO:0005737">
    <property type="term" value="C:cytoplasm"/>
    <property type="evidence" value="ECO:0007669"/>
    <property type="project" value="TreeGrafter"/>
</dbReference>
<feature type="binding site" evidence="11">
    <location>
        <position position="393"/>
    </location>
    <ligand>
        <name>homogentisate</name>
        <dbReference type="ChEBI" id="CHEBI:16169"/>
    </ligand>
</feature>
<evidence type="ECO:0000256" key="3">
    <source>
        <dbReference type="ARBA" id="ARBA00022723"/>
    </source>
</evidence>
<dbReference type="EMBL" id="FBVY01000049">
    <property type="protein sequence ID" value="CUX04128.1"/>
    <property type="molecule type" value="Genomic_DNA"/>
</dbReference>
<feature type="binding site" evidence="11">
    <location>
        <position position="393"/>
    </location>
    <ligand>
        <name>Fe cation</name>
        <dbReference type="ChEBI" id="CHEBI:24875"/>
    </ligand>
</feature>
<keyword evidence="8" id="KW-0585">Phenylalanine catabolism</keyword>
<dbReference type="Pfam" id="PF04209">
    <property type="entry name" value="HgmA_C"/>
    <property type="match status" value="1"/>
</dbReference>
<feature type="binding site" evidence="11">
    <location>
        <position position="363"/>
    </location>
    <ligand>
        <name>Fe cation</name>
        <dbReference type="ChEBI" id="CHEBI:24875"/>
    </ligand>
</feature>
<feature type="domain" description="Homogentisate 1,2-dioxygenase C-terminal" evidence="13">
    <location>
        <begin position="303"/>
        <end position="454"/>
    </location>
</feature>
<evidence type="ECO:0000313" key="16">
    <source>
        <dbReference type="Proteomes" id="UP000191933"/>
    </source>
</evidence>
<feature type="binding site" evidence="11">
    <location>
        <position position="372"/>
    </location>
    <ligand>
        <name>homogentisate</name>
        <dbReference type="ChEBI" id="CHEBI:16169"/>
    </ligand>
</feature>
<proteinExistence type="inferred from homology"/>
<evidence type="ECO:0000256" key="7">
    <source>
        <dbReference type="ARBA" id="ARBA00023004"/>
    </source>
</evidence>
<feature type="compositionally biased region" description="Polar residues" evidence="12">
    <location>
        <begin position="8"/>
        <end position="18"/>
    </location>
</feature>
<evidence type="ECO:0000256" key="2">
    <source>
        <dbReference type="ARBA" id="ARBA00007757"/>
    </source>
</evidence>
<dbReference type="InterPro" id="IPR046451">
    <property type="entry name" value="HgmA_C"/>
</dbReference>
<dbReference type="Pfam" id="PF20510">
    <property type="entry name" value="HgmA_N"/>
    <property type="match status" value="1"/>
</dbReference>
<evidence type="ECO:0000256" key="9">
    <source>
        <dbReference type="NCBIfam" id="TIGR01015"/>
    </source>
</evidence>
<gene>
    <name evidence="15" type="primary">hmgA</name>
    <name evidence="15" type="ORF">AGR2A_pc0159</name>
</gene>
<evidence type="ECO:0000259" key="14">
    <source>
        <dbReference type="Pfam" id="PF20510"/>
    </source>
</evidence>
<dbReference type="InterPro" id="IPR046452">
    <property type="entry name" value="HgmA_N"/>
</dbReference>
<dbReference type="PANTHER" id="PTHR11056:SF0">
    <property type="entry name" value="HOMOGENTISATE 1,2-DIOXYGENASE"/>
    <property type="match status" value="1"/>
</dbReference>
<protein>
    <recommendedName>
        <fullName evidence="9">Homogentisate 1,2-dioxygenase</fullName>
        <ecNumber evidence="9">1.13.11.5</ecNumber>
    </recommendedName>
</protein>
<dbReference type="GO" id="GO:0004411">
    <property type="term" value="F:homogentisate 1,2-dioxygenase activity"/>
    <property type="evidence" value="ECO:0007669"/>
    <property type="project" value="UniProtKB-UniRule"/>
</dbReference>
<accession>A0A9W5F6N1</accession>
<dbReference type="GO" id="GO:0006572">
    <property type="term" value="P:L-tyrosine catabolic process"/>
    <property type="evidence" value="ECO:0007669"/>
    <property type="project" value="UniProtKB-UniRule"/>
</dbReference>
<feature type="active site" description="Proton acceptor" evidence="10">
    <location>
        <position position="314"/>
    </location>
</feature>